<dbReference type="AlphaFoldDB" id="A0AAV0HGF4"/>
<dbReference type="Proteomes" id="UP001154282">
    <property type="component" value="Unassembled WGS sequence"/>
</dbReference>
<organism evidence="2 3">
    <name type="scientific">Linum tenue</name>
    <dbReference type="NCBI Taxonomy" id="586396"/>
    <lineage>
        <taxon>Eukaryota</taxon>
        <taxon>Viridiplantae</taxon>
        <taxon>Streptophyta</taxon>
        <taxon>Embryophyta</taxon>
        <taxon>Tracheophyta</taxon>
        <taxon>Spermatophyta</taxon>
        <taxon>Magnoliopsida</taxon>
        <taxon>eudicotyledons</taxon>
        <taxon>Gunneridae</taxon>
        <taxon>Pentapetalae</taxon>
        <taxon>rosids</taxon>
        <taxon>fabids</taxon>
        <taxon>Malpighiales</taxon>
        <taxon>Linaceae</taxon>
        <taxon>Linum</taxon>
    </lineage>
</organism>
<dbReference type="EMBL" id="CAMGYJ010000002">
    <property type="protein sequence ID" value="CAI0383573.1"/>
    <property type="molecule type" value="Genomic_DNA"/>
</dbReference>
<evidence type="ECO:0000313" key="3">
    <source>
        <dbReference type="Proteomes" id="UP001154282"/>
    </source>
</evidence>
<accession>A0AAV0HGF4</accession>
<dbReference type="InterPro" id="IPR012337">
    <property type="entry name" value="RNaseH-like_sf"/>
</dbReference>
<feature type="region of interest" description="Disordered" evidence="1">
    <location>
        <begin position="1"/>
        <end position="23"/>
    </location>
</feature>
<dbReference type="GO" id="GO:0004535">
    <property type="term" value="F:poly(A)-specific ribonuclease activity"/>
    <property type="evidence" value="ECO:0007669"/>
    <property type="project" value="InterPro"/>
</dbReference>
<gene>
    <name evidence="2" type="ORF">LITE_LOCUS4053</name>
</gene>
<dbReference type="GO" id="GO:0030014">
    <property type="term" value="C:CCR4-NOT complex"/>
    <property type="evidence" value="ECO:0007669"/>
    <property type="project" value="InterPro"/>
</dbReference>
<dbReference type="GO" id="GO:0003676">
    <property type="term" value="F:nucleic acid binding"/>
    <property type="evidence" value="ECO:0007669"/>
    <property type="project" value="InterPro"/>
</dbReference>
<dbReference type="SUPFAM" id="SSF53098">
    <property type="entry name" value="Ribonuclease H-like"/>
    <property type="match status" value="1"/>
</dbReference>
<dbReference type="InterPro" id="IPR036397">
    <property type="entry name" value="RNaseH_sf"/>
</dbReference>
<proteinExistence type="predicted"/>
<reference evidence="2" key="1">
    <citation type="submission" date="2022-08" db="EMBL/GenBank/DDBJ databases">
        <authorList>
            <person name="Gutierrez-Valencia J."/>
        </authorList>
    </citation>
    <scope>NUCLEOTIDE SEQUENCE</scope>
</reference>
<name>A0AAV0HGF4_9ROSI</name>
<dbReference type="Gene3D" id="3.30.420.10">
    <property type="entry name" value="Ribonuclease H-like superfamily/Ribonuclease H"/>
    <property type="match status" value="1"/>
</dbReference>
<sequence length="136" mass="15451">MDTEFPDVVFRPPPPTRTKPFYQQRKPSDHYEILKSNVDALNLIQVGLTLSDSEGNLPDLGTGGRQRFIWEFNFRDFDVERDSHAPDSIELLRRQGIDFSRNKVEGVDSGRFAELMMSSGLVCNESVSWVTFHSGG</sequence>
<evidence type="ECO:0000256" key="1">
    <source>
        <dbReference type="SAM" id="MobiDB-lite"/>
    </source>
</evidence>
<dbReference type="PANTHER" id="PTHR10797">
    <property type="entry name" value="CCR4-NOT TRANSCRIPTION COMPLEX SUBUNIT"/>
    <property type="match status" value="1"/>
</dbReference>
<keyword evidence="3" id="KW-1185">Reference proteome</keyword>
<evidence type="ECO:0000313" key="2">
    <source>
        <dbReference type="EMBL" id="CAI0383573.1"/>
    </source>
</evidence>
<dbReference type="InterPro" id="IPR039637">
    <property type="entry name" value="CNOT7/CNOT8/Pop2"/>
</dbReference>
<comment type="caution">
    <text evidence="2">The sequence shown here is derived from an EMBL/GenBank/DDBJ whole genome shotgun (WGS) entry which is preliminary data.</text>
</comment>
<protein>
    <submittedName>
        <fullName evidence="2">Uncharacterized protein</fullName>
    </submittedName>
</protein>
<feature type="compositionally biased region" description="Low complexity" evidence="1">
    <location>
        <begin position="1"/>
        <end position="10"/>
    </location>
</feature>